<evidence type="ECO:0000313" key="15">
    <source>
        <dbReference type="EMBL" id="AMD90473.1"/>
    </source>
</evidence>
<feature type="transmembrane region" description="Helical" evidence="12">
    <location>
        <begin position="296"/>
        <end position="315"/>
    </location>
</feature>
<proteinExistence type="inferred from homology"/>
<dbReference type="SUPFAM" id="SSF103190">
    <property type="entry name" value="Sensory domain-like"/>
    <property type="match status" value="1"/>
</dbReference>
<keyword evidence="6 12" id="KW-0472">Membrane</keyword>
<dbReference type="EMBL" id="CP014229">
    <property type="protein sequence ID" value="AMD90473.1"/>
    <property type="molecule type" value="Genomic_DNA"/>
</dbReference>
<feature type="compositionally biased region" description="Polar residues" evidence="11">
    <location>
        <begin position="423"/>
        <end position="432"/>
    </location>
</feature>
<evidence type="ECO:0000256" key="10">
    <source>
        <dbReference type="SAM" id="Coils"/>
    </source>
</evidence>
<evidence type="ECO:0000259" key="13">
    <source>
        <dbReference type="PROSITE" id="PS50111"/>
    </source>
</evidence>
<dbReference type="RefSeq" id="WP_062253057.1">
    <property type="nucleotide sequence ID" value="NZ_CP014229.1"/>
</dbReference>
<feature type="domain" description="Methyl-accepting transducer" evidence="13">
    <location>
        <begin position="416"/>
        <end position="652"/>
    </location>
</feature>
<keyword evidence="3" id="KW-0145">Chemotaxis</keyword>
<evidence type="ECO:0000256" key="12">
    <source>
        <dbReference type="SAM" id="Phobius"/>
    </source>
</evidence>
<dbReference type="CDD" id="cd11386">
    <property type="entry name" value="MCP_signal"/>
    <property type="match status" value="1"/>
</dbReference>
<dbReference type="InterPro" id="IPR004089">
    <property type="entry name" value="MCPsignal_dom"/>
</dbReference>
<evidence type="ECO:0000256" key="11">
    <source>
        <dbReference type="SAM" id="MobiDB-lite"/>
    </source>
</evidence>
<dbReference type="Pfam" id="PF00015">
    <property type="entry name" value="MCPsignal"/>
    <property type="match status" value="1"/>
</dbReference>
<evidence type="ECO:0000256" key="7">
    <source>
        <dbReference type="ARBA" id="ARBA00023224"/>
    </source>
</evidence>
<comment type="subcellular location">
    <subcellularLocation>
        <location evidence="1">Cell membrane</location>
        <topology evidence="1">Multi-pass membrane protein</topology>
    </subcellularLocation>
</comment>
<evidence type="ECO:0000256" key="2">
    <source>
        <dbReference type="ARBA" id="ARBA00022475"/>
    </source>
</evidence>
<dbReference type="Gene3D" id="1.10.287.950">
    <property type="entry name" value="Methyl-accepting chemotaxis protein"/>
    <property type="match status" value="1"/>
</dbReference>
<sequence length="689" mass="72841">MKLTIQNKLLLPSLTALVILILCSTLLVAEMIASRLEDNFRQQLDVSNSVLLKGVNNAAVNYKDSVRAMAATARLRSLANILSGGRAGTDPADLAEAAQLAQGVLEGFAKMYASFPVVNIAGPDGLVVAGSNKEAIGKVNIGKRAYFHDSMQGETVISEPLMSMDIHDKAMVVSTPLLNAAGKPAGVLYAILPCRDVVASTIEGVRIGKTGYAYIVDNGGLMLAHPDAKLIQEFDAKKVEWGRQVLASPQGTLRYTTDTGVDRLLNFRLDPESGWIAVTCLDFSEINETTAHIRNAALGIMLAGAAIVGLIIFLVTRPIIRDLLQCVACAKAIAEGDLDKQLTITRNDELGTLFDALRSMVAHLKEMIAAAHQESEKAKEHSRMAEEAMRQAEQAGREAQAKTQAMLVAADKLEQVGSAVSSASTQLSAQIEQSDRGADESATRLSEAATAMNEMNATVQEVARNAGSASTASAETKQKAEAGAQVVKKAVRGIEDVHRMSLALKEDMVQLNGHAQDISRIMAVISDIADQTNLLALNAAIEAARAGEAGRGFAVVADEVRKLAEKTMASTNDVGNAIKAIQESTAKSMEGVERSVARIGEATELAGQSGSALEEIVATVEATADQVNAIATASEEQSAASEEINQSIVQVNDMSRQTAEAMAEAAKAVSGLAAQAQTLTELIRELKQA</sequence>
<dbReference type="Gene3D" id="3.30.450.20">
    <property type="entry name" value="PAS domain"/>
    <property type="match status" value="1"/>
</dbReference>
<dbReference type="KEGG" id="dfi:AXF13_10290"/>
<evidence type="ECO:0000256" key="5">
    <source>
        <dbReference type="ARBA" id="ARBA00022989"/>
    </source>
</evidence>
<evidence type="ECO:0000256" key="4">
    <source>
        <dbReference type="ARBA" id="ARBA00022692"/>
    </source>
</evidence>
<dbReference type="CDD" id="cd06225">
    <property type="entry name" value="HAMP"/>
    <property type="match status" value="1"/>
</dbReference>
<feature type="coiled-coil region" evidence="10">
    <location>
        <begin position="361"/>
        <end position="405"/>
    </location>
</feature>
<gene>
    <name evidence="15" type="ORF">AXF13_10290</name>
</gene>
<name>A0A0X8JKJ8_9BACT</name>
<keyword evidence="16" id="KW-1185">Reference proteome</keyword>
<dbReference type="CDD" id="cd18774">
    <property type="entry name" value="PDC2_HK_sensor"/>
    <property type="match status" value="1"/>
</dbReference>
<accession>A0A0X8JKJ8</accession>
<feature type="domain" description="HAMP" evidence="14">
    <location>
        <begin position="317"/>
        <end position="369"/>
    </location>
</feature>
<organism evidence="15 16">
    <name type="scientific">Desulfovibrio fairfieldensis</name>
    <dbReference type="NCBI Taxonomy" id="44742"/>
    <lineage>
        <taxon>Bacteria</taxon>
        <taxon>Pseudomonadati</taxon>
        <taxon>Thermodesulfobacteriota</taxon>
        <taxon>Desulfovibrionia</taxon>
        <taxon>Desulfovibrionales</taxon>
        <taxon>Desulfovibrionaceae</taxon>
        <taxon>Desulfovibrio</taxon>
    </lineage>
</organism>
<dbReference type="Proteomes" id="UP000069241">
    <property type="component" value="Chromosome"/>
</dbReference>
<keyword evidence="4 12" id="KW-0812">Transmembrane</keyword>
<evidence type="ECO:0000256" key="6">
    <source>
        <dbReference type="ARBA" id="ARBA00023136"/>
    </source>
</evidence>
<evidence type="ECO:0000256" key="9">
    <source>
        <dbReference type="PROSITE-ProRule" id="PRU00284"/>
    </source>
</evidence>
<evidence type="ECO:0000313" key="16">
    <source>
        <dbReference type="Proteomes" id="UP000069241"/>
    </source>
</evidence>
<dbReference type="CDD" id="cd12914">
    <property type="entry name" value="PDC1_DGC_like"/>
    <property type="match status" value="1"/>
</dbReference>
<feature type="region of interest" description="Disordered" evidence="11">
    <location>
        <begin position="423"/>
        <end position="444"/>
    </location>
</feature>
<keyword evidence="5 12" id="KW-1133">Transmembrane helix</keyword>
<evidence type="ECO:0000256" key="3">
    <source>
        <dbReference type="ARBA" id="ARBA00022500"/>
    </source>
</evidence>
<dbReference type="FunFam" id="1.10.287.950:FF:000001">
    <property type="entry name" value="Methyl-accepting chemotaxis sensory transducer"/>
    <property type="match status" value="1"/>
</dbReference>
<dbReference type="Gene3D" id="6.10.340.10">
    <property type="match status" value="1"/>
</dbReference>
<comment type="similarity">
    <text evidence="8">Belongs to the methyl-accepting chemotaxis (MCP) protein family.</text>
</comment>
<keyword evidence="7 9" id="KW-0807">Transducer</keyword>
<dbReference type="InterPro" id="IPR029151">
    <property type="entry name" value="Sensor-like_sf"/>
</dbReference>
<evidence type="ECO:0000259" key="14">
    <source>
        <dbReference type="PROSITE" id="PS50885"/>
    </source>
</evidence>
<dbReference type="AlphaFoldDB" id="A0A0X8JKJ8"/>
<dbReference type="STRING" id="44742.AXF13_10290"/>
<dbReference type="PANTHER" id="PTHR32089:SF112">
    <property type="entry name" value="LYSOZYME-LIKE PROTEIN-RELATED"/>
    <property type="match status" value="1"/>
</dbReference>
<evidence type="ECO:0000256" key="1">
    <source>
        <dbReference type="ARBA" id="ARBA00004651"/>
    </source>
</evidence>
<protein>
    <submittedName>
        <fullName evidence="15">Chemotaxis protein</fullName>
    </submittedName>
</protein>
<dbReference type="GO" id="GO:0007165">
    <property type="term" value="P:signal transduction"/>
    <property type="evidence" value="ECO:0007669"/>
    <property type="project" value="UniProtKB-KW"/>
</dbReference>
<dbReference type="SMART" id="SM00304">
    <property type="entry name" value="HAMP"/>
    <property type="match status" value="1"/>
</dbReference>
<dbReference type="PROSITE" id="PS50111">
    <property type="entry name" value="CHEMOTAXIS_TRANSDUC_2"/>
    <property type="match status" value="1"/>
</dbReference>
<feature type="compositionally biased region" description="Basic and acidic residues" evidence="11">
    <location>
        <begin position="433"/>
        <end position="442"/>
    </location>
</feature>
<dbReference type="SMART" id="SM00283">
    <property type="entry name" value="MA"/>
    <property type="match status" value="1"/>
</dbReference>
<dbReference type="InterPro" id="IPR003660">
    <property type="entry name" value="HAMP_dom"/>
</dbReference>
<dbReference type="SUPFAM" id="SSF58104">
    <property type="entry name" value="Methyl-accepting chemotaxis protein (MCP) signaling domain"/>
    <property type="match status" value="1"/>
</dbReference>
<dbReference type="PANTHER" id="PTHR32089">
    <property type="entry name" value="METHYL-ACCEPTING CHEMOTAXIS PROTEIN MCPB"/>
    <property type="match status" value="1"/>
</dbReference>
<dbReference type="GO" id="GO:0006935">
    <property type="term" value="P:chemotaxis"/>
    <property type="evidence" value="ECO:0007669"/>
    <property type="project" value="UniProtKB-KW"/>
</dbReference>
<keyword evidence="10" id="KW-0175">Coiled coil</keyword>
<dbReference type="Pfam" id="PF00672">
    <property type="entry name" value="HAMP"/>
    <property type="match status" value="1"/>
</dbReference>
<dbReference type="InterPro" id="IPR033479">
    <property type="entry name" value="dCache_1"/>
</dbReference>
<evidence type="ECO:0000256" key="8">
    <source>
        <dbReference type="ARBA" id="ARBA00029447"/>
    </source>
</evidence>
<dbReference type="PROSITE" id="PS50885">
    <property type="entry name" value="HAMP"/>
    <property type="match status" value="1"/>
</dbReference>
<dbReference type="Pfam" id="PF02743">
    <property type="entry name" value="dCache_1"/>
    <property type="match status" value="1"/>
</dbReference>
<keyword evidence="2" id="KW-1003">Cell membrane</keyword>
<dbReference type="GO" id="GO:0005886">
    <property type="term" value="C:plasma membrane"/>
    <property type="evidence" value="ECO:0007669"/>
    <property type="project" value="UniProtKB-SubCell"/>
</dbReference>
<reference evidence="16" key="1">
    <citation type="submission" date="2016-02" db="EMBL/GenBank/DDBJ databases">
        <authorList>
            <person name="Holder M.E."/>
            <person name="Ajami N.J."/>
            <person name="Petrosino J.F."/>
        </authorList>
    </citation>
    <scope>NUCLEOTIDE SEQUENCE [LARGE SCALE GENOMIC DNA]</scope>
    <source>
        <strain evidence="16">CCUG 45958</strain>
    </source>
</reference>